<dbReference type="CDD" id="cd00617">
    <property type="entry name" value="Tnase_like"/>
    <property type="match status" value="1"/>
</dbReference>
<dbReference type="Gene3D" id="3.90.1150.10">
    <property type="entry name" value="Aspartate Aminotransferase, domain 1"/>
    <property type="match status" value="1"/>
</dbReference>
<dbReference type="HAMAP" id="MF_00544">
    <property type="entry name" value="Tryptophanase"/>
    <property type="match status" value="1"/>
</dbReference>
<sequence>MMKIRKAEPFKIKMVEPIRLIPREEREKSLREAGYNPFALKSEDVYIDLLTDSGTGAMSDRQWAALMMGDESYAGSRSFYRLEEVVKNITGYKYVIPTHQGRGAEQVVFPNVIKKPGDYVLSNMHFDTTKAHVELSGGRAINLIDEKAFNTTEYDDFKGDFDLEKLESFIANHNIEDISCIVITVTCNSAGGQPVSMKNIKGVKEIAEKYGLKVFMDAARYAENAYFIKIREDGYKDKSIREIAREMFSYADGMMMSSKKDGLVNMGGLIAIKDDENLYTACRSTVVPLEGFPTYGGLSGRDMEALAVGLEEALEFEYLDYRMEQVKYLGDRLMEAGVPIQYPTGGHAVFVDCKKICPHIPYYQFPAQAVCNAVYLEAGVRPVEIGSFLLGRDPDTGENLESPLELMRLTIPRRVYTNRHMDVVADAVIEVFKNADKLVGLEFEYEPKVLRHFTARLRPVK</sequence>
<comment type="catalytic activity">
    <reaction evidence="7 8">
        <text>L-tryptophan + H2O = indole + pyruvate + NH4(+)</text>
        <dbReference type="Rhea" id="RHEA:19553"/>
        <dbReference type="ChEBI" id="CHEBI:15361"/>
        <dbReference type="ChEBI" id="CHEBI:15377"/>
        <dbReference type="ChEBI" id="CHEBI:16881"/>
        <dbReference type="ChEBI" id="CHEBI:28938"/>
        <dbReference type="ChEBI" id="CHEBI:57912"/>
        <dbReference type="EC" id="4.1.99.1"/>
    </reaction>
</comment>
<dbReference type="RefSeq" id="WP_207550771.1">
    <property type="nucleotide sequence ID" value="NZ_FRAG01000011.1"/>
</dbReference>
<feature type="modified residue" description="N6-(pyridoxal phosphate)lysine" evidence="8 9">
    <location>
        <position position="260"/>
    </location>
</feature>
<organism evidence="11 12">
    <name type="scientific">Paramaledivibacter caminithermalis (strain DSM 15212 / CIP 107654 / DViRD3)</name>
    <name type="common">Clostridium caminithermale</name>
    <dbReference type="NCBI Taxonomy" id="1121301"/>
    <lineage>
        <taxon>Bacteria</taxon>
        <taxon>Bacillati</taxon>
        <taxon>Bacillota</taxon>
        <taxon>Clostridia</taxon>
        <taxon>Peptostreptococcales</taxon>
        <taxon>Caminicellaceae</taxon>
        <taxon>Paramaledivibacter</taxon>
    </lineage>
</organism>
<reference evidence="11 12" key="1">
    <citation type="submission" date="2016-11" db="EMBL/GenBank/DDBJ databases">
        <authorList>
            <person name="Jaros S."/>
            <person name="Januszkiewicz K."/>
            <person name="Wedrychowicz H."/>
        </authorList>
    </citation>
    <scope>NUCLEOTIDE SEQUENCE [LARGE SCALE GENOMIC DNA]</scope>
    <source>
        <strain evidence="11 12">DSM 15212</strain>
    </source>
</reference>
<keyword evidence="12" id="KW-1185">Reference proteome</keyword>
<dbReference type="Gene3D" id="3.40.640.10">
    <property type="entry name" value="Type I PLP-dependent aspartate aminotransferase-like (Major domain)"/>
    <property type="match status" value="1"/>
</dbReference>
<evidence type="ECO:0000256" key="8">
    <source>
        <dbReference type="HAMAP-Rule" id="MF_00544"/>
    </source>
</evidence>
<evidence type="ECO:0000256" key="2">
    <source>
        <dbReference type="ARBA" id="ARBA00004662"/>
    </source>
</evidence>
<dbReference type="PIRSF" id="PIRSF001386">
    <property type="entry name" value="Trpase"/>
    <property type="match status" value="1"/>
</dbReference>
<comment type="similarity">
    <text evidence="3 8">Belongs to the beta-eliminating lyase family.</text>
</comment>
<evidence type="ECO:0000313" key="11">
    <source>
        <dbReference type="EMBL" id="SHJ85156.1"/>
    </source>
</evidence>
<dbReference type="InterPro" id="IPR001597">
    <property type="entry name" value="ArAA_b-elim_lyase/Thr_aldolase"/>
</dbReference>
<gene>
    <name evidence="8" type="primary">tnaA</name>
    <name evidence="11" type="ORF">SAMN02745912_01349</name>
</gene>
<evidence type="ECO:0000256" key="9">
    <source>
        <dbReference type="PIRSR" id="PIRSR611166-50"/>
    </source>
</evidence>
<evidence type="ECO:0000256" key="3">
    <source>
        <dbReference type="ARBA" id="ARBA00009721"/>
    </source>
</evidence>
<evidence type="ECO:0000256" key="1">
    <source>
        <dbReference type="ARBA" id="ARBA00001933"/>
    </source>
</evidence>
<protein>
    <recommendedName>
        <fullName evidence="8">Tryptophanase</fullName>
        <ecNumber evidence="8">4.1.99.1</ecNumber>
    </recommendedName>
    <alternativeName>
        <fullName evidence="8">L-tryptophan indole-lyase</fullName>
        <shortName evidence="8">TNase</shortName>
    </alternativeName>
</protein>
<dbReference type="UniPathway" id="UPA00332">
    <property type="reaction ID" value="UER00452"/>
</dbReference>
<comment type="cofactor">
    <cofactor evidence="1 8 9">
        <name>pyridoxal 5'-phosphate</name>
        <dbReference type="ChEBI" id="CHEBI:597326"/>
    </cofactor>
</comment>
<dbReference type="NCBIfam" id="NF009709">
    <property type="entry name" value="PRK13238.1"/>
    <property type="match status" value="1"/>
</dbReference>
<evidence type="ECO:0000256" key="4">
    <source>
        <dbReference type="ARBA" id="ARBA00022898"/>
    </source>
</evidence>
<evidence type="ECO:0000313" key="12">
    <source>
        <dbReference type="Proteomes" id="UP000184465"/>
    </source>
</evidence>
<dbReference type="AlphaFoldDB" id="A0A1M6MP33"/>
<dbReference type="PANTHER" id="PTHR32325">
    <property type="entry name" value="BETA-ELIMINATING LYASE-LIKE PROTEIN-RELATED"/>
    <property type="match status" value="1"/>
</dbReference>
<dbReference type="EMBL" id="FRAG01000011">
    <property type="protein sequence ID" value="SHJ85156.1"/>
    <property type="molecule type" value="Genomic_DNA"/>
</dbReference>
<proteinExistence type="inferred from homology"/>
<name>A0A1M6MP33_PARC5</name>
<dbReference type="Proteomes" id="UP000184465">
    <property type="component" value="Unassembled WGS sequence"/>
</dbReference>
<dbReference type="EC" id="4.1.99.1" evidence="8"/>
<comment type="subunit">
    <text evidence="8">Homotetramer.</text>
</comment>
<evidence type="ECO:0000256" key="6">
    <source>
        <dbReference type="ARBA" id="ARBA00023239"/>
    </source>
</evidence>
<evidence type="ECO:0000256" key="5">
    <source>
        <dbReference type="ARBA" id="ARBA00023079"/>
    </source>
</evidence>
<keyword evidence="4 8" id="KW-0663">Pyridoxal phosphate</keyword>
<dbReference type="InterPro" id="IPR015424">
    <property type="entry name" value="PyrdxlP-dep_Trfase"/>
</dbReference>
<evidence type="ECO:0000259" key="10">
    <source>
        <dbReference type="Pfam" id="PF01212"/>
    </source>
</evidence>
<dbReference type="PANTHER" id="PTHR32325:SF4">
    <property type="entry name" value="TRYPTOPHANASE"/>
    <property type="match status" value="1"/>
</dbReference>
<keyword evidence="5 8" id="KW-0823">Tryptophan catabolism</keyword>
<accession>A0A1M6MP33</accession>
<dbReference type="InterPro" id="IPR015421">
    <property type="entry name" value="PyrdxlP-dep_Trfase_major"/>
</dbReference>
<feature type="domain" description="Aromatic amino acid beta-eliminating lyase/threonine aldolase" evidence="10">
    <location>
        <begin position="48"/>
        <end position="426"/>
    </location>
</feature>
<comment type="pathway">
    <text evidence="2 8">Amino-acid degradation; L-tryptophan degradation via pyruvate pathway; indole and pyruvate from L-tryptophan: step 1/1.</text>
</comment>
<dbReference type="InterPro" id="IPR011166">
    <property type="entry name" value="Beta-eliminating_lyase"/>
</dbReference>
<dbReference type="SUPFAM" id="SSF53383">
    <property type="entry name" value="PLP-dependent transferases"/>
    <property type="match status" value="1"/>
</dbReference>
<evidence type="ECO:0000256" key="7">
    <source>
        <dbReference type="ARBA" id="ARBA00047962"/>
    </source>
</evidence>
<keyword evidence="6 8" id="KW-0456">Lyase</keyword>
<dbReference type="InterPro" id="IPR015422">
    <property type="entry name" value="PyrdxlP-dep_Trfase_small"/>
</dbReference>
<dbReference type="Pfam" id="PF01212">
    <property type="entry name" value="Beta_elim_lyase"/>
    <property type="match status" value="1"/>
</dbReference>
<dbReference type="GO" id="GO:0009034">
    <property type="term" value="F:tryptophanase activity"/>
    <property type="evidence" value="ECO:0007669"/>
    <property type="project" value="UniProtKB-UniRule"/>
</dbReference>
<dbReference type="InterPro" id="IPR013440">
    <property type="entry name" value="TNase"/>
</dbReference>
<dbReference type="STRING" id="1121301.SAMN02745912_01349"/>